<organism evidence="9">
    <name type="scientific">Selaginella moellendorffii</name>
    <name type="common">Spikemoss</name>
    <dbReference type="NCBI Taxonomy" id="88036"/>
    <lineage>
        <taxon>Eukaryota</taxon>
        <taxon>Viridiplantae</taxon>
        <taxon>Streptophyta</taxon>
        <taxon>Embryophyta</taxon>
        <taxon>Tracheophyta</taxon>
        <taxon>Lycopodiopsida</taxon>
        <taxon>Selaginellales</taxon>
        <taxon>Selaginellaceae</taxon>
        <taxon>Selaginella</taxon>
    </lineage>
</organism>
<evidence type="ECO:0000256" key="1">
    <source>
        <dbReference type="ARBA" id="ARBA00000382"/>
    </source>
</evidence>
<sequence length="322" mass="35013">IGVNYGTRGNNLPPPSQVVELLKNTNIGKVKLYDANPAILRAFAGTSFDITVGIPNEQIPSLVDQGTALSWMRQNVATYLPDTRIRGIAVGNEVLAGKNSNQQLAAQLVPAMNSLQSALVTLKLNDLIKITAPQSLATLSTSFPPSSGTFRPDLAQSALVPLLTFLQATNSTFMVNAYPFMAYRSNPRDVSLAYCLFLPNSGVTDPGTQFLYSNMFGAMLDAVISAMKKLRFPDVRIGVSETGWPSLGDPSEAEVSLRNAMLYNRNLVFYISSSPGTPLRPKQQIDTYIFSLYNENLKEGPASERNYGLFRPDGSTVYDVGI</sequence>
<dbReference type="Pfam" id="PF00332">
    <property type="entry name" value="Glyco_hydro_17"/>
    <property type="match status" value="1"/>
</dbReference>
<comment type="catalytic activity">
    <reaction evidence="1">
        <text>Hydrolysis of (1-&gt;3)-beta-D-glucosidic linkages in (1-&gt;3)-beta-D-glucans.</text>
        <dbReference type="EC" id="3.2.1.39"/>
    </reaction>
</comment>
<keyword evidence="4" id="KW-0732">Signal</keyword>
<accession>D8RZC3</accession>
<dbReference type="Gramene" id="EFJ22587">
    <property type="protein sequence ID" value="EFJ22587"/>
    <property type="gene ID" value="SELMODRAFT_105037"/>
</dbReference>
<keyword evidence="9" id="KW-1185">Reference proteome</keyword>
<keyword evidence="6" id="KW-0326">Glycosidase</keyword>
<dbReference type="GO" id="GO:0042973">
    <property type="term" value="F:glucan endo-1,3-beta-D-glucosidase activity"/>
    <property type="evidence" value="ECO:0007669"/>
    <property type="project" value="UniProtKB-EC"/>
</dbReference>
<evidence type="ECO:0000313" key="9">
    <source>
        <dbReference type="Proteomes" id="UP000001514"/>
    </source>
</evidence>
<dbReference type="PANTHER" id="PTHR32227">
    <property type="entry name" value="GLUCAN ENDO-1,3-BETA-GLUCOSIDASE BG1-RELATED-RELATED"/>
    <property type="match status" value="1"/>
</dbReference>
<proteinExistence type="inferred from homology"/>
<dbReference type="SUPFAM" id="SSF51445">
    <property type="entry name" value="(Trans)glycosidases"/>
    <property type="match status" value="1"/>
</dbReference>
<dbReference type="InterPro" id="IPR000490">
    <property type="entry name" value="Glyco_hydro_17"/>
</dbReference>
<protein>
    <recommendedName>
        <fullName evidence="3">glucan endo-1,3-beta-D-glucosidase</fullName>
        <ecNumber evidence="3">3.2.1.39</ecNumber>
    </recommendedName>
</protein>
<gene>
    <name evidence="8" type="ORF">SELMODRAFT_105037</name>
</gene>
<name>D8RZC3_SELML</name>
<dbReference type="Proteomes" id="UP000001514">
    <property type="component" value="Unassembled WGS sequence"/>
</dbReference>
<dbReference type="InParanoid" id="D8RZC3"/>
<evidence type="ECO:0000256" key="6">
    <source>
        <dbReference type="ARBA" id="ARBA00023295"/>
    </source>
</evidence>
<evidence type="ECO:0000256" key="5">
    <source>
        <dbReference type="ARBA" id="ARBA00022801"/>
    </source>
</evidence>
<dbReference type="AlphaFoldDB" id="D8RZC3"/>
<feature type="non-terminal residue" evidence="8">
    <location>
        <position position="322"/>
    </location>
</feature>
<dbReference type="HOGENOM" id="CLU_024953_1_2_1"/>
<evidence type="ECO:0000256" key="3">
    <source>
        <dbReference type="ARBA" id="ARBA00012780"/>
    </source>
</evidence>
<reference evidence="8 9" key="1">
    <citation type="journal article" date="2011" name="Science">
        <title>The Selaginella genome identifies genetic changes associated with the evolution of vascular plants.</title>
        <authorList>
            <person name="Banks J.A."/>
            <person name="Nishiyama T."/>
            <person name="Hasebe M."/>
            <person name="Bowman J.L."/>
            <person name="Gribskov M."/>
            <person name="dePamphilis C."/>
            <person name="Albert V.A."/>
            <person name="Aono N."/>
            <person name="Aoyama T."/>
            <person name="Ambrose B.A."/>
            <person name="Ashton N.W."/>
            <person name="Axtell M.J."/>
            <person name="Barker E."/>
            <person name="Barker M.S."/>
            <person name="Bennetzen J.L."/>
            <person name="Bonawitz N.D."/>
            <person name="Chapple C."/>
            <person name="Cheng C."/>
            <person name="Correa L.G."/>
            <person name="Dacre M."/>
            <person name="DeBarry J."/>
            <person name="Dreyer I."/>
            <person name="Elias M."/>
            <person name="Engstrom E.M."/>
            <person name="Estelle M."/>
            <person name="Feng L."/>
            <person name="Finet C."/>
            <person name="Floyd S.K."/>
            <person name="Frommer W.B."/>
            <person name="Fujita T."/>
            <person name="Gramzow L."/>
            <person name="Gutensohn M."/>
            <person name="Harholt J."/>
            <person name="Hattori M."/>
            <person name="Heyl A."/>
            <person name="Hirai T."/>
            <person name="Hiwatashi Y."/>
            <person name="Ishikawa M."/>
            <person name="Iwata M."/>
            <person name="Karol K.G."/>
            <person name="Koehler B."/>
            <person name="Kolukisaoglu U."/>
            <person name="Kubo M."/>
            <person name="Kurata T."/>
            <person name="Lalonde S."/>
            <person name="Li K."/>
            <person name="Li Y."/>
            <person name="Litt A."/>
            <person name="Lyons E."/>
            <person name="Manning G."/>
            <person name="Maruyama T."/>
            <person name="Michael T.P."/>
            <person name="Mikami K."/>
            <person name="Miyazaki S."/>
            <person name="Morinaga S."/>
            <person name="Murata T."/>
            <person name="Mueller-Roeber B."/>
            <person name="Nelson D.R."/>
            <person name="Obara M."/>
            <person name="Oguri Y."/>
            <person name="Olmstead R.G."/>
            <person name="Onodera N."/>
            <person name="Petersen B.L."/>
            <person name="Pils B."/>
            <person name="Prigge M."/>
            <person name="Rensing S.A."/>
            <person name="Riano-Pachon D.M."/>
            <person name="Roberts A.W."/>
            <person name="Sato Y."/>
            <person name="Scheller H.V."/>
            <person name="Schulz B."/>
            <person name="Schulz C."/>
            <person name="Shakirov E.V."/>
            <person name="Shibagaki N."/>
            <person name="Shinohara N."/>
            <person name="Shippen D.E."/>
            <person name="Soerensen I."/>
            <person name="Sotooka R."/>
            <person name="Sugimoto N."/>
            <person name="Sugita M."/>
            <person name="Sumikawa N."/>
            <person name="Tanurdzic M."/>
            <person name="Theissen G."/>
            <person name="Ulvskov P."/>
            <person name="Wakazuki S."/>
            <person name="Weng J.K."/>
            <person name="Willats W.W."/>
            <person name="Wipf D."/>
            <person name="Wolf P.G."/>
            <person name="Yang L."/>
            <person name="Zimmer A.D."/>
            <person name="Zhu Q."/>
            <person name="Mitros T."/>
            <person name="Hellsten U."/>
            <person name="Loque D."/>
            <person name="Otillar R."/>
            <person name="Salamov A."/>
            <person name="Schmutz J."/>
            <person name="Shapiro H."/>
            <person name="Lindquist E."/>
            <person name="Lucas S."/>
            <person name="Rokhsar D."/>
            <person name="Grigoriev I.V."/>
        </authorList>
    </citation>
    <scope>NUCLEOTIDE SEQUENCE [LARGE SCALE GENOMIC DNA]</scope>
</reference>
<dbReference type="KEGG" id="smo:SELMODRAFT_105037"/>
<dbReference type="FunFam" id="3.20.20.80:FF:000005">
    <property type="entry name" value="Glucan endo-1,3-beta-glucosidase 14"/>
    <property type="match status" value="1"/>
</dbReference>
<evidence type="ECO:0000256" key="2">
    <source>
        <dbReference type="ARBA" id="ARBA00008773"/>
    </source>
</evidence>
<keyword evidence="5" id="KW-0378">Hydrolase</keyword>
<dbReference type="InterPro" id="IPR017853">
    <property type="entry name" value="GH"/>
</dbReference>
<evidence type="ECO:0000313" key="8">
    <source>
        <dbReference type="EMBL" id="EFJ22587.1"/>
    </source>
</evidence>
<dbReference type="EMBL" id="GL377595">
    <property type="protein sequence ID" value="EFJ22587.1"/>
    <property type="molecule type" value="Genomic_DNA"/>
</dbReference>
<dbReference type="OMA" id="WAQTNIA"/>
<comment type="similarity">
    <text evidence="2 7">Belongs to the glycosyl hydrolase 17 family.</text>
</comment>
<dbReference type="GO" id="GO:0005975">
    <property type="term" value="P:carbohydrate metabolic process"/>
    <property type="evidence" value="ECO:0007669"/>
    <property type="project" value="InterPro"/>
</dbReference>
<dbReference type="FunCoup" id="D8RZC3">
    <property type="interactions" value="21"/>
</dbReference>
<dbReference type="Gene3D" id="3.20.20.80">
    <property type="entry name" value="Glycosidases"/>
    <property type="match status" value="1"/>
</dbReference>
<evidence type="ECO:0000256" key="4">
    <source>
        <dbReference type="ARBA" id="ARBA00022729"/>
    </source>
</evidence>
<dbReference type="InterPro" id="IPR044965">
    <property type="entry name" value="Glyco_hydro_17_plant"/>
</dbReference>
<dbReference type="GO" id="GO:0005886">
    <property type="term" value="C:plasma membrane"/>
    <property type="evidence" value="ECO:0000318"/>
    <property type="project" value="GO_Central"/>
</dbReference>
<evidence type="ECO:0000256" key="7">
    <source>
        <dbReference type="RuleBase" id="RU004335"/>
    </source>
</evidence>
<feature type="non-terminal residue" evidence="8">
    <location>
        <position position="1"/>
    </location>
</feature>
<dbReference type="EC" id="3.2.1.39" evidence="3"/>